<comment type="caution">
    <text evidence="2">The sequence shown here is derived from an EMBL/GenBank/DDBJ whole genome shotgun (WGS) entry which is preliminary data.</text>
</comment>
<gene>
    <name evidence="2" type="ORF">WMO43_01165</name>
</gene>
<feature type="transmembrane region" description="Helical" evidence="1">
    <location>
        <begin position="96"/>
        <end position="116"/>
    </location>
</feature>
<feature type="transmembrane region" description="Helical" evidence="1">
    <location>
        <begin position="66"/>
        <end position="84"/>
    </location>
</feature>
<evidence type="ECO:0000313" key="3">
    <source>
        <dbReference type="Proteomes" id="UP001454489"/>
    </source>
</evidence>
<dbReference type="EMBL" id="JBBMEX010000001">
    <property type="protein sequence ID" value="MEQ2556491.1"/>
    <property type="molecule type" value="Genomic_DNA"/>
</dbReference>
<keyword evidence="3" id="KW-1185">Reference proteome</keyword>
<evidence type="ECO:0000313" key="2">
    <source>
        <dbReference type="EMBL" id="MEQ2556491.1"/>
    </source>
</evidence>
<keyword evidence="1" id="KW-0812">Transmembrane</keyword>
<keyword evidence="1" id="KW-0472">Membrane</keyword>
<dbReference type="RefSeq" id="WP_353529446.1">
    <property type="nucleotide sequence ID" value="NZ_JBBMEX010000001.1"/>
</dbReference>
<organism evidence="2 3">
    <name type="scientific">Maccoyibacter intestinihominis</name>
    <dbReference type="NCBI Taxonomy" id="3133499"/>
    <lineage>
        <taxon>Bacteria</taxon>
        <taxon>Bacillati</taxon>
        <taxon>Bacillota</taxon>
        <taxon>Clostridia</taxon>
        <taxon>Lachnospirales</taxon>
        <taxon>Lachnospiraceae</taxon>
        <taxon>Maccoyibacter</taxon>
    </lineage>
</organism>
<evidence type="ECO:0000256" key="1">
    <source>
        <dbReference type="SAM" id="Phobius"/>
    </source>
</evidence>
<accession>A0ABV1H9X2</accession>
<keyword evidence="1" id="KW-1133">Transmembrane helix</keyword>
<reference evidence="2 3" key="1">
    <citation type="submission" date="2024-03" db="EMBL/GenBank/DDBJ databases">
        <title>Human intestinal bacterial collection.</title>
        <authorList>
            <person name="Pauvert C."/>
            <person name="Hitch T.C.A."/>
            <person name="Clavel T."/>
        </authorList>
    </citation>
    <scope>NUCLEOTIDE SEQUENCE [LARGE SCALE GENOMIC DNA]</scope>
    <source>
        <strain evidence="2 3">CLA-AA-H185</strain>
    </source>
</reference>
<feature type="transmembrane region" description="Helical" evidence="1">
    <location>
        <begin position="6"/>
        <end position="24"/>
    </location>
</feature>
<proteinExistence type="predicted"/>
<dbReference type="Proteomes" id="UP001454489">
    <property type="component" value="Unassembled WGS sequence"/>
</dbReference>
<sequence>MEKLKVVLMAGLFWTFIIWFARTMKRKSKEQYKKQEERMPEMESVTEEERCYICEKLVDYTEAKNVFWWIMIFLNLFFVIIWAGKTINMGINGEAFSLFSNICMLSFFIGITYLCHSMRTYLIEEKRLYEKGELKKKIVQVKKCGSSSQGGSYGVIEERNTVNTINITFRGDERKVYRYDRMAMLVEREDMEFFLIPTMEAERDSNQEKNSES</sequence>
<protein>
    <submittedName>
        <fullName evidence="2">Uncharacterized protein</fullName>
    </submittedName>
</protein>
<name>A0ABV1H9X2_9FIRM</name>